<sequence length="122" mass="12345">MVEAALATGCGPIESSEPGALPCGSCEQAGPNTSALVVTPSPEAALDIGADIDEDGAGAEALLELPDEALSLLLQAVRASAATAVKPIPATRSLLTENHSICFSGSYRVFETAAKSDCHSFE</sequence>
<proteinExistence type="predicted"/>
<keyword evidence="2" id="KW-1185">Reference proteome</keyword>
<gene>
    <name evidence="1" type="ORF">GCM10017790_25790</name>
</gene>
<protein>
    <submittedName>
        <fullName evidence="1">Uncharacterized protein</fullName>
    </submittedName>
</protein>
<name>A0ABQ3LES2_9PSEU</name>
<evidence type="ECO:0000313" key="2">
    <source>
        <dbReference type="Proteomes" id="UP000635387"/>
    </source>
</evidence>
<comment type="caution">
    <text evidence="1">The sequence shown here is derived from an EMBL/GenBank/DDBJ whole genome shotgun (WGS) entry which is preliminary data.</text>
</comment>
<dbReference type="EMBL" id="BNAY01000002">
    <property type="protein sequence ID" value="GHH13245.1"/>
    <property type="molecule type" value="Genomic_DNA"/>
</dbReference>
<accession>A0ABQ3LES2</accession>
<dbReference type="Proteomes" id="UP000635387">
    <property type="component" value="Unassembled WGS sequence"/>
</dbReference>
<organism evidence="1 2">
    <name type="scientific">Amycolatopsis oliviviridis</name>
    <dbReference type="NCBI Taxonomy" id="1471590"/>
    <lineage>
        <taxon>Bacteria</taxon>
        <taxon>Bacillati</taxon>
        <taxon>Actinomycetota</taxon>
        <taxon>Actinomycetes</taxon>
        <taxon>Pseudonocardiales</taxon>
        <taxon>Pseudonocardiaceae</taxon>
        <taxon>Amycolatopsis</taxon>
    </lineage>
</organism>
<reference evidence="2" key="1">
    <citation type="journal article" date="2019" name="Int. J. Syst. Evol. Microbiol.">
        <title>The Global Catalogue of Microorganisms (GCM) 10K type strain sequencing project: providing services to taxonomists for standard genome sequencing and annotation.</title>
        <authorList>
            <consortium name="The Broad Institute Genomics Platform"/>
            <consortium name="The Broad Institute Genome Sequencing Center for Infectious Disease"/>
            <person name="Wu L."/>
            <person name="Ma J."/>
        </authorList>
    </citation>
    <scope>NUCLEOTIDE SEQUENCE [LARGE SCALE GENOMIC DNA]</scope>
    <source>
        <strain evidence="2">CGMCC 4.7683</strain>
    </source>
</reference>
<evidence type="ECO:0000313" key="1">
    <source>
        <dbReference type="EMBL" id="GHH13245.1"/>
    </source>
</evidence>